<proteinExistence type="inferred from homology"/>
<comment type="similarity">
    <text evidence="1">Belongs to the V-ATPase E subunit family.</text>
</comment>
<evidence type="ECO:0000256" key="2">
    <source>
        <dbReference type="ARBA" id="ARBA00022448"/>
    </source>
</evidence>
<dbReference type="Pfam" id="PF01991">
    <property type="entry name" value="vATP-synt_E"/>
    <property type="match status" value="1"/>
</dbReference>
<dbReference type="HAMAP" id="MF_00311">
    <property type="entry name" value="ATP_synth_E_arch"/>
    <property type="match status" value="1"/>
</dbReference>
<dbReference type="InterPro" id="IPR002842">
    <property type="entry name" value="ATPase_V1_Esu"/>
</dbReference>
<evidence type="ECO:0000313" key="5">
    <source>
        <dbReference type="Proteomes" id="UP000191144"/>
    </source>
</evidence>
<dbReference type="OrthoDB" id="10263003at2759"/>
<organism evidence="4 5">
    <name type="scientific">Lachancea meyersii CBS 8951</name>
    <dbReference type="NCBI Taxonomy" id="1266667"/>
    <lineage>
        <taxon>Eukaryota</taxon>
        <taxon>Fungi</taxon>
        <taxon>Dikarya</taxon>
        <taxon>Ascomycota</taxon>
        <taxon>Saccharomycotina</taxon>
        <taxon>Saccharomycetes</taxon>
        <taxon>Saccharomycetales</taxon>
        <taxon>Saccharomycetaceae</taxon>
        <taxon>Lachancea</taxon>
    </lineage>
</organism>
<dbReference type="AlphaFoldDB" id="A0A1G4ITX5"/>
<name>A0A1G4ITX5_9SACH</name>
<dbReference type="PANTHER" id="PTHR45715">
    <property type="entry name" value="ATPASE H+-TRANSPORTING V1 SUBUNIT E1A-RELATED"/>
    <property type="match status" value="1"/>
</dbReference>
<accession>A0A1G4ITX5</accession>
<sequence length="230" mass="25778">MSAAITSLTASQVNDELSKMQAFIKKEAEEKFKEIKLKADQEYEIEKTGLVRNEISNIDSAMESKTKKASLKQQITKSTIANKMRLKVLSTREQLLDDIFEAAKAELKTISANEKKYKPVLKAVILEALYRLLESKAVVKVREQDKKLVESLKDSIVKEYAEKTGRQVDVTVSSEFLSKDAAGGVVASDESGKIVVDNTLEERLSILNQEALPAIRLELFGISETRKFFD</sequence>
<evidence type="ECO:0000313" key="4">
    <source>
        <dbReference type="EMBL" id="SCU80137.1"/>
    </source>
</evidence>
<keyword evidence="2" id="KW-0813">Transport</keyword>
<reference evidence="5" key="1">
    <citation type="submission" date="2016-03" db="EMBL/GenBank/DDBJ databases">
        <authorList>
            <person name="Devillers Hugo."/>
        </authorList>
    </citation>
    <scope>NUCLEOTIDE SEQUENCE [LARGE SCALE GENOMIC DNA]</scope>
</reference>
<dbReference type="EMBL" id="LT598478">
    <property type="protein sequence ID" value="SCU80137.1"/>
    <property type="molecule type" value="Genomic_DNA"/>
</dbReference>
<dbReference type="GO" id="GO:0033178">
    <property type="term" value="C:proton-transporting two-sector ATPase complex, catalytic domain"/>
    <property type="evidence" value="ECO:0007669"/>
    <property type="project" value="InterPro"/>
</dbReference>
<evidence type="ECO:0000256" key="3">
    <source>
        <dbReference type="ARBA" id="ARBA00023065"/>
    </source>
</evidence>
<dbReference type="GO" id="GO:0046961">
    <property type="term" value="F:proton-transporting ATPase activity, rotational mechanism"/>
    <property type="evidence" value="ECO:0007669"/>
    <property type="project" value="InterPro"/>
</dbReference>
<keyword evidence="5" id="KW-1185">Reference proteome</keyword>
<dbReference type="Gene3D" id="3.30.2320.30">
    <property type="entry name" value="ATP synthase, E subunit, C-terminal"/>
    <property type="match status" value="1"/>
</dbReference>
<keyword evidence="3" id="KW-0406">Ion transport</keyword>
<dbReference type="Proteomes" id="UP000191144">
    <property type="component" value="Chromosome B"/>
</dbReference>
<gene>
    <name evidence="4" type="ORF">LAME_0B01750G</name>
</gene>
<dbReference type="SUPFAM" id="SSF160527">
    <property type="entry name" value="V-type ATPase subunit E-like"/>
    <property type="match status" value="1"/>
</dbReference>
<dbReference type="Gene3D" id="6.10.250.1620">
    <property type="match status" value="1"/>
</dbReference>
<protein>
    <submittedName>
        <fullName evidence="4">LAME_0B01750g1_1</fullName>
    </submittedName>
</protein>
<dbReference type="InterPro" id="IPR038495">
    <property type="entry name" value="ATPase_E_C"/>
</dbReference>
<evidence type="ECO:0000256" key="1">
    <source>
        <dbReference type="ARBA" id="ARBA00005901"/>
    </source>
</evidence>